<dbReference type="AlphaFoldDB" id="A0A4R3Y4V0"/>
<proteinExistence type="predicted"/>
<reference evidence="1 3" key="1">
    <citation type="submission" date="2019-03" db="EMBL/GenBank/DDBJ databases">
        <title>Genomic Encyclopedia of Type Strains, Phase IV (KMG-IV): sequencing the most valuable type-strain genomes for metagenomic binning, comparative biology and taxonomic classification.</title>
        <authorList>
            <person name="Goeker M."/>
        </authorList>
    </citation>
    <scope>NUCLEOTIDE SEQUENCE [LARGE SCALE GENOMIC DNA]</scope>
    <source>
        <strain evidence="1 3">DSM 28140</strain>
    </source>
</reference>
<sequence length="189" mass="21866">MNNRNLLPPNQTALEKRLSFELSQIFNLDVPISLLWHAEHCPTALLPWLAWALSVDEWDDNWSEEQKRNTILQSARLHKQKGTVASIRRVLQSAGYGDAEILENLNAKQYDGTITYNADYFYGDEDKHWAMYRIYLKRPITIEQAAQIRRLLDNTAPARCHLAGLHYEQAGHLYNNTINYNGQYTYGVA</sequence>
<name>A0A4R3Y4V0_9PAST</name>
<gene>
    <name evidence="1" type="ORF">EDC16_105174</name>
    <name evidence="2" type="ORF">FHQ21_12040</name>
</gene>
<dbReference type="NCBIfam" id="TIGR01634">
    <property type="entry name" value="tail_P2_I"/>
    <property type="match status" value="1"/>
</dbReference>
<dbReference type="Proteomes" id="UP000294619">
    <property type="component" value="Unassembled WGS sequence"/>
</dbReference>
<dbReference type="Pfam" id="PF09684">
    <property type="entry name" value="Tail_P2_I"/>
    <property type="match status" value="1"/>
</dbReference>
<keyword evidence="4" id="KW-1185">Reference proteome</keyword>
<dbReference type="EMBL" id="SMCP01000005">
    <property type="protein sequence ID" value="TCV87255.1"/>
    <property type="molecule type" value="Genomic_DNA"/>
</dbReference>
<dbReference type="Proteomes" id="UP000305526">
    <property type="component" value="Unassembled WGS sequence"/>
</dbReference>
<dbReference type="EMBL" id="VDGV01000154">
    <property type="protein sequence ID" value="TNG87533.1"/>
    <property type="molecule type" value="Genomic_DNA"/>
</dbReference>
<organism evidence="1 3">
    <name type="scientific">Testudinibacter aquarius</name>
    <dbReference type="NCBI Taxonomy" id="1524974"/>
    <lineage>
        <taxon>Bacteria</taxon>
        <taxon>Pseudomonadati</taxon>
        <taxon>Pseudomonadota</taxon>
        <taxon>Gammaproteobacteria</taxon>
        <taxon>Pasteurellales</taxon>
        <taxon>Pasteurellaceae</taxon>
        <taxon>Testudinibacter</taxon>
    </lineage>
</organism>
<accession>A0A4R3Y4V0</accession>
<protein>
    <submittedName>
        <fullName evidence="1">Phage tail P2-like protein</fullName>
    </submittedName>
    <submittedName>
        <fullName evidence="2">Phage tail protein I</fullName>
    </submittedName>
</protein>
<evidence type="ECO:0000313" key="2">
    <source>
        <dbReference type="EMBL" id="TNG87533.1"/>
    </source>
</evidence>
<reference evidence="2 4" key="2">
    <citation type="submission" date="2019-05" db="EMBL/GenBank/DDBJ databases">
        <title>Pasteurellaceae isolates from reptiles.</title>
        <authorList>
            <person name="Bojesen A.M."/>
            <person name="Lund E."/>
        </authorList>
    </citation>
    <scope>NUCLEOTIDE SEQUENCE [LARGE SCALE GENOMIC DNA]</scope>
    <source>
        <strain evidence="2 4">ELNT2x</strain>
    </source>
</reference>
<evidence type="ECO:0000313" key="1">
    <source>
        <dbReference type="EMBL" id="TCV87255.1"/>
    </source>
</evidence>
<comment type="caution">
    <text evidence="1">The sequence shown here is derived from an EMBL/GenBank/DDBJ whole genome shotgun (WGS) entry which is preliminary data.</text>
</comment>
<dbReference type="RefSeq" id="WP_132966754.1">
    <property type="nucleotide sequence ID" value="NZ_LEKL01000064.1"/>
</dbReference>
<dbReference type="InterPro" id="IPR006521">
    <property type="entry name" value="Tail_protein_I"/>
</dbReference>
<evidence type="ECO:0000313" key="3">
    <source>
        <dbReference type="Proteomes" id="UP000294619"/>
    </source>
</evidence>
<evidence type="ECO:0000313" key="4">
    <source>
        <dbReference type="Proteomes" id="UP000305526"/>
    </source>
</evidence>